<feature type="compositionally biased region" description="Acidic residues" evidence="6">
    <location>
        <begin position="156"/>
        <end position="175"/>
    </location>
</feature>
<dbReference type="AlphaFoldDB" id="A0A2R6WZW2"/>
<dbReference type="GO" id="GO:0003697">
    <property type="term" value="F:single-stranded DNA binding"/>
    <property type="evidence" value="ECO:0000318"/>
    <property type="project" value="GO_Central"/>
</dbReference>
<dbReference type="Gramene" id="Mp6g20220.1">
    <property type="protein sequence ID" value="Mp6g20220.1.cds1"/>
    <property type="gene ID" value="Mp6g20220"/>
</dbReference>
<protein>
    <recommendedName>
        <fullName evidence="9">CDC45-like protein</fullName>
    </recommendedName>
</protein>
<keyword evidence="8" id="KW-1185">Reference proteome</keyword>
<dbReference type="GO" id="GO:1902977">
    <property type="term" value="P:mitotic DNA replication preinitiation complex assembly"/>
    <property type="evidence" value="ECO:0000318"/>
    <property type="project" value="GO_Central"/>
</dbReference>
<dbReference type="EMBL" id="KZ772717">
    <property type="protein sequence ID" value="PTQ39369.1"/>
    <property type="molecule type" value="Genomic_DNA"/>
</dbReference>
<keyword evidence="3" id="KW-0235">DNA replication</keyword>
<dbReference type="InterPro" id="IPR003874">
    <property type="entry name" value="CDC45"/>
</dbReference>
<feature type="region of interest" description="Disordered" evidence="6">
    <location>
        <begin position="156"/>
        <end position="197"/>
    </location>
</feature>
<evidence type="ECO:0000313" key="7">
    <source>
        <dbReference type="EMBL" id="PTQ39369.1"/>
    </source>
</evidence>
<dbReference type="GO" id="GO:0003688">
    <property type="term" value="F:DNA replication origin binding"/>
    <property type="evidence" value="ECO:0000318"/>
    <property type="project" value="GO_Central"/>
</dbReference>
<evidence type="ECO:0000256" key="5">
    <source>
        <dbReference type="ARBA" id="ARBA00023306"/>
    </source>
</evidence>
<dbReference type="GO" id="GO:0006279">
    <property type="term" value="P:premeiotic DNA replication"/>
    <property type="evidence" value="ECO:0007669"/>
    <property type="project" value="EnsemblPlants"/>
</dbReference>
<dbReference type="GO" id="GO:0003682">
    <property type="term" value="F:chromatin binding"/>
    <property type="evidence" value="ECO:0000318"/>
    <property type="project" value="GO_Central"/>
</dbReference>
<accession>A0A2R6WZW2</accession>
<comment type="subcellular location">
    <subcellularLocation>
        <location evidence="1">Nucleus</location>
    </subcellularLocation>
</comment>
<evidence type="ECO:0000256" key="3">
    <source>
        <dbReference type="ARBA" id="ARBA00022705"/>
    </source>
</evidence>
<evidence type="ECO:0000313" key="8">
    <source>
        <dbReference type="Proteomes" id="UP000244005"/>
    </source>
</evidence>
<evidence type="ECO:0000256" key="4">
    <source>
        <dbReference type="ARBA" id="ARBA00023242"/>
    </source>
</evidence>
<dbReference type="Pfam" id="PF02724">
    <property type="entry name" value="CDC45"/>
    <property type="match status" value="1"/>
</dbReference>
<dbReference type="OMA" id="EDCFMEA"/>
<proteinExistence type="inferred from homology"/>
<gene>
    <name evidence="7" type="ORF">MARPO_0045s0042</name>
</gene>
<dbReference type="GO" id="GO:0031261">
    <property type="term" value="C:DNA replication preinitiation complex"/>
    <property type="evidence" value="ECO:0000318"/>
    <property type="project" value="GO_Central"/>
</dbReference>
<keyword evidence="5" id="KW-0131">Cell cycle</keyword>
<evidence type="ECO:0000256" key="6">
    <source>
        <dbReference type="SAM" id="MobiDB-lite"/>
    </source>
</evidence>
<dbReference type="GO" id="GO:0000727">
    <property type="term" value="P:double-strand break repair via break-induced replication"/>
    <property type="evidence" value="ECO:0000318"/>
    <property type="project" value="GO_Central"/>
</dbReference>
<reference evidence="8" key="1">
    <citation type="journal article" date="2017" name="Cell">
        <title>Insights into land plant evolution garnered from the Marchantia polymorpha genome.</title>
        <authorList>
            <person name="Bowman J.L."/>
            <person name="Kohchi T."/>
            <person name="Yamato K.T."/>
            <person name="Jenkins J."/>
            <person name="Shu S."/>
            <person name="Ishizaki K."/>
            <person name="Yamaoka S."/>
            <person name="Nishihama R."/>
            <person name="Nakamura Y."/>
            <person name="Berger F."/>
            <person name="Adam C."/>
            <person name="Aki S.S."/>
            <person name="Althoff F."/>
            <person name="Araki T."/>
            <person name="Arteaga-Vazquez M.A."/>
            <person name="Balasubrmanian S."/>
            <person name="Barry K."/>
            <person name="Bauer D."/>
            <person name="Boehm C.R."/>
            <person name="Briginshaw L."/>
            <person name="Caballero-Perez J."/>
            <person name="Catarino B."/>
            <person name="Chen F."/>
            <person name="Chiyoda S."/>
            <person name="Chovatia M."/>
            <person name="Davies K.M."/>
            <person name="Delmans M."/>
            <person name="Demura T."/>
            <person name="Dierschke T."/>
            <person name="Dolan L."/>
            <person name="Dorantes-Acosta A.E."/>
            <person name="Eklund D.M."/>
            <person name="Florent S.N."/>
            <person name="Flores-Sandoval E."/>
            <person name="Fujiyama A."/>
            <person name="Fukuzawa H."/>
            <person name="Galik B."/>
            <person name="Grimanelli D."/>
            <person name="Grimwood J."/>
            <person name="Grossniklaus U."/>
            <person name="Hamada T."/>
            <person name="Haseloff J."/>
            <person name="Hetherington A.J."/>
            <person name="Higo A."/>
            <person name="Hirakawa Y."/>
            <person name="Hundley H.N."/>
            <person name="Ikeda Y."/>
            <person name="Inoue K."/>
            <person name="Inoue S.I."/>
            <person name="Ishida S."/>
            <person name="Jia Q."/>
            <person name="Kakita M."/>
            <person name="Kanazawa T."/>
            <person name="Kawai Y."/>
            <person name="Kawashima T."/>
            <person name="Kennedy M."/>
            <person name="Kinose K."/>
            <person name="Kinoshita T."/>
            <person name="Kohara Y."/>
            <person name="Koide E."/>
            <person name="Komatsu K."/>
            <person name="Kopischke S."/>
            <person name="Kubo M."/>
            <person name="Kyozuka J."/>
            <person name="Lagercrantz U."/>
            <person name="Lin S.S."/>
            <person name="Lindquist E."/>
            <person name="Lipzen A.M."/>
            <person name="Lu C.W."/>
            <person name="De Luna E."/>
            <person name="Martienssen R.A."/>
            <person name="Minamino N."/>
            <person name="Mizutani M."/>
            <person name="Mizutani M."/>
            <person name="Mochizuki N."/>
            <person name="Monte I."/>
            <person name="Mosher R."/>
            <person name="Nagasaki H."/>
            <person name="Nakagami H."/>
            <person name="Naramoto S."/>
            <person name="Nishitani K."/>
            <person name="Ohtani M."/>
            <person name="Okamoto T."/>
            <person name="Okumura M."/>
            <person name="Phillips J."/>
            <person name="Pollak B."/>
            <person name="Reinders A."/>
            <person name="Rovekamp M."/>
            <person name="Sano R."/>
            <person name="Sawa S."/>
            <person name="Schmid M.W."/>
            <person name="Shirakawa M."/>
            <person name="Solano R."/>
            <person name="Spunde A."/>
            <person name="Suetsugu N."/>
            <person name="Sugano S."/>
            <person name="Sugiyama A."/>
            <person name="Sun R."/>
            <person name="Suzuki Y."/>
            <person name="Takenaka M."/>
            <person name="Takezawa D."/>
            <person name="Tomogane H."/>
            <person name="Tsuzuki M."/>
            <person name="Ueda T."/>
            <person name="Umeda M."/>
            <person name="Ward J.M."/>
            <person name="Watanabe Y."/>
            <person name="Yazaki K."/>
            <person name="Yokoyama R."/>
            <person name="Yoshitake Y."/>
            <person name="Yotsui I."/>
            <person name="Zachgo S."/>
            <person name="Schmutz J."/>
        </authorList>
    </citation>
    <scope>NUCLEOTIDE SEQUENCE [LARGE SCALE GENOMIC DNA]</scope>
    <source>
        <strain evidence="8">Tak-1</strain>
    </source>
</reference>
<sequence>MVRENNVGEFYQKLRIAAFHASTSPVWIFPSANDVDSLCALKIFTRVLQSDSVRYSAYPVAASNDINELLKLSLDRSDRSLVVLLINWGASCNLLQLLNPGPHVKIFVVDSHRPIHLLNLSRLNTQVTVLYTGEDENQADMYYGFDIEELADYPDLGSDLDESDEESDEDDDDEDTERRRNRRRRTQEADESEDREVVRLRKNKAAYYGKGSFHGIASGYLMHEMSHASHKNNNENLWMACVALTDQFVHERISNERYLSNFMTLEQHIRSAGHLDVAATATLKDGTKVRVPDVMRIKVDEEPRLMLLREWTLFDSMVNSSYTSTKLKTWTDRGMYSLKLLLANMGIAVTEAQQQFPHMKTETRNNLKSMFEQIQASSGFTDLYYRSFQRFHGYNPKVSAADVVFGVSAILESYVEATQEHGSYAFANQFWDAYMALNADSLRELVAGMHLAIKVQRAIHRQGCYAIMRREIIRSTRAFRYLILDMTPETELLAHPLSLTRFCYFLMDALRELGHPSKPILCSAPIPGDPKSHVIVGVSQRLRIGAQHGNKFGLAFRTVAQNLGAQYSGDAFESSWIRLKKEDVTSFMLEVQEILSS</sequence>
<dbReference type="GO" id="GO:0006270">
    <property type="term" value="P:DNA replication initiation"/>
    <property type="evidence" value="ECO:0000318"/>
    <property type="project" value="GO_Central"/>
</dbReference>
<dbReference type="Proteomes" id="UP000244005">
    <property type="component" value="Unassembled WGS sequence"/>
</dbReference>
<evidence type="ECO:0000256" key="2">
    <source>
        <dbReference type="ARBA" id="ARBA00010727"/>
    </source>
</evidence>
<dbReference type="PANTHER" id="PTHR10507:SF0">
    <property type="entry name" value="CELL DIVISION CONTROL PROTEIN 45 HOMOLOG"/>
    <property type="match status" value="1"/>
</dbReference>
<comment type="similarity">
    <text evidence="2">Belongs to the CDC45 family.</text>
</comment>
<evidence type="ECO:0000256" key="1">
    <source>
        <dbReference type="ARBA" id="ARBA00004123"/>
    </source>
</evidence>
<evidence type="ECO:0008006" key="9">
    <source>
        <dbReference type="Google" id="ProtNLM"/>
    </source>
</evidence>
<dbReference type="PANTHER" id="PTHR10507">
    <property type="entry name" value="CDC45-RELATED PROTEIN"/>
    <property type="match status" value="1"/>
</dbReference>
<keyword evidence="4" id="KW-0539">Nucleus</keyword>
<name>A0A2R6WZW2_MARPO</name>
<organism evidence="7 8">
    <name type="scientific">Marchantia polymorpha</name>
    <name type="common">Common liverwort</name>
    <name type="synonym">Marchantia aquatica</name>
    <dbReference type="NCBI Taxonomy" id="3197"/>
    <lineage>
        <taxon>Eukaryota</taxon>
        <taxon>Viridiplantae</taxon>
        <taxon>Streptophyta</taxon>
        <taxon>Embryophyta</taxon>
        <taxon>Marchantiophyta</taxon>
        <taxon>Marchantiopsida</taxon>
        <taxon>Marchantiidae</taxon>
        <taxon>Marchantiales</taxon>
        <taxon>Marchantiaceae</taxon>
        <taxon>Marchantia</taxon>
    </lineage>
</organism>
<dbReference type="OrthoDB" id="10258882at2759"/>